<evidence type="ECO:0000256" key="9">
    <source>
        <dbReference type="ARBA" id="ARBA00051425"/>
    </source>
</evidence>
<proteinExistence type="inferred from homology"/>
<evidence type="ECO:0000256" key="5">
    <source>
        <dbReference type="ARBA" id="ARBA00022723"/>
    </source>
</evidence>
<evidence type="ECO:0000256" key="1">
    <source>
        <dbReference type="ARBA" id="ARBA00003234"/>
    </source>
</evidence>
<dbReference type="SFLD" id="SFLDF00273">
    <property type="entry name" value="(dimethylallyl)adenosine_tRNA"/>
    <property type="match status" value="1"/>
</dbReference>
<dbReference type="GO" id="GO:0005829">
    <property type="term" value="C:cytosol"/>
    <property type="evidence" value="ECO:0007669"/>
    <property type="project" value="TreeGrafter"/>
</dbReference>
<comment type="catalytic activity">
    <reaction evidence="9 13">
        <text>N(6)-dimethylallyladenosine(37) in tRNA + (sulfur carrier)-SH + AH2 + 2 S-adenosyl-L-methionine = 2-methylsulfanyl-N(6)-dimethylallyladenosine(37) in tRNA + (sulfur carrier)-H + 5'-deoxyadenosine + L-methionine + A + S-adenosyl-L-homocysteine + 2 H(+)</text>
        <dbReference type="Rhea" id="RHEA:37067"/>
        <dbReference type="Rhea" id="RHEA-COMP:10375"/>
        <dbReference type="Rhea" id="RHEA-COMP:10376"/>
        <dbReference type="Rhea" id="RHEA-COMP:14737"/>
        <dbReference type="Rhea" id="RHEA-COMP:14739"/>
        <dbReference type="ChEBI" id="CHEBI:13193"/>
        <dbReference type="ChEBI" id="CHEBI:15378"/>
        <dbReference type="ChEBI" id="CHEBI:17319"/>
        <dbReference type="ChEBI" id="CHEBI:17499"/>
        <dbReference type="ChEBI" id="CHEBI:29917"/>
        <dbReference type="ChEBI" id="CHEBI:57844"/>
        <dbReference type="ChEBI" id="CHEBI:57856"/>
        <dbReference type="ChEBI" id="CHEBI:59789"/>
        <dbReference type="ChEBI" id="CHEBI:64428"/>
        <dbReference type="ChEBI" id="CHEBI:74415"/>
        <dbReference type="ChEBI" id="CHEBI:74417"/>
        <dbReference type="EC" id="2.8.4.3"/>
    </reaction>
</comment>
<protein>
    <recommendedName>
        <fullName evidence="10 13">tRNA-2-methylthio-N(6)-dimethylallyladenosine synthase</fullName>
        <ecNumber evidence="8 13">2.8.4.3</ecNumber>
    </recommendedName>
    <alternativeName>
        <fullName evidence="12 13">(Dimethylallyl)adenosine tRNA methylthiotransferase MiaB</fullName>
    </alternativeName>
    <alternativeName>
        <fullName evidence="11 13">tRNA-i(6)A37 methylthiotransferase</fullName>
    </alternativeName>
</protein>
<comment type="cofactor">
    <cofactor evidence="13">
        <name>[4Fe-4S] cluster</name>
        <dbReference type="ChEBI" id="CHEBI:49883"/>
    </cofactor>
    <text evidence="13">Binds 2 [4Fe-4S] clusters. One cluster is coordinated with 3 cysteines and an exchangeable S-adenosyl-L-methionine.</text>
</comment>
<dbReference type="Pfam" id="PF04055">
    <property type="entry name" value="Radical_SAM"/>
    <property type="match status" value="1"/>
</dbReference>
<dbReference type="Gene3D" id="3.80.30.20">
    <property type="entry name" value="tm_1862 like domain"/>
    <property type="match status" value="1"/>
</dbReference>
<dbReference type="Pfam" id="PF01938">
    <property type="entry name" value="TRAM"/>
    <property type="match status" value="1"/>
</dbReference>
<evidence type="ECO:0000256" key="8">
    <source>
        <dbReference type="ARBA" id="ARBA00033765"/>
    </source>
</evidence>
<gene>
    <name evidence="13 17" type="primary">miaB</name>
    <name evidence="17" type="ORF">IAB05_03710</name>
</gene>
<dbReference type="InterPro" id="IPR038135">
    <property type="entry name" value="Methylthiotransferase_N_sf"/>
</dbReference>
<evidence type="ECO:0000259" key="15">
    <source>
        <dbReference type="PROSITE" id="PS51449"/>
    </source>
</evidence>
<dbReference type="PROSITE" id="PS51918">
    <property type="entry name" value="RADICAL_SAM"/>
    <property type="match status" value="1"/>
</dbReference>
<comment type="similarity">
    <text evidence="13">Belongs to the methylthiotransferase family. MiaB subfamily.</text>
</comment>
<dbReference type="GO" id="GO:0046872">
    <property type="term" value="F:metal ion binding"/>
    <property type="evidence" value="ECO:0007669"/>
    <property type="project" value="UniProtKB-KW"/>
</dbReference>
<feature type="binding site" evidence="13">
    <location>
        <position position="158"/>
    </location>
    <ligand>
        <name>[4Fe-4S] cluster</name>
        <dbReference type="ChEBI" id="CHEBI:49883"/>
        <label>2</label>
        <note>4Fe-4S-S-AdoMet</note>
    </ligand>
</feature>
<dbReference type="PROSITE" id="PS51449">
    <property type="entry name" value="MTTASE_N"/>
    <property type="match status" value="1"/>
</dbReference>
<dbReference type="PANTHER" id="PTHR43020">
    <property type="entry name" value="CDK5 REGULATORY SUBUNIT-ASSOCIATED PROTEIN 1"/>
    <property type="match status" value="1"/>
</dbReference>
<dbReference type="PROSITE" id="PS50926">
    <property type="entry name" value="TRAM"/>
    <property type="match status" value="1"/>
</dbReference>
<dbReference type="EC" id="2.8.4.3" evidence="8 13"/>
<keyword evidence="7 13" id="KW-0411">Iron-sulfur</keyword>
<accession>A0A9D1SHC9</accession>
<dbReference type="Pfam" id="PF00919">
    <property type="entry name" value="UPF0004"/>
    <property type="match status" value="1"/>
</dbReference>
<feature type="domain" description="TRAM" evidence="14">
    <location>
        <begin position="376"/>
        <end position="435"/>
    </location>
</feature>
<dbReference type="InterPro" id="IPR005839">
    <property type="entry name" value="Methylthiotransferase"/>
</dbReference>
<reference evidence="17" key="1">
    <citation type="submission" date="2020-10" db="EMBL/GenBank/DDBJ databases">
        <authorList>
            <person name="Gilroy R."/>
        </authorList>
    </citation>
    <scope>NUCLEOTIDE SEQUENCE</scope>
    <source>
        <strain evidence="17">18911</strain>
    </source>
</reference>
<dbReference type="InterPro" id="IPR007197">
    <property type="entry name" value="rSAM"/>
</dbReference>
<dbReference type="InterPro" id="IPR058240">
    <property type="entry name" value="rSAM_sf"/>
</dbReference>
<evidence type="ECO:0000256" key="13">
    <source>
        <dbReference type="HAMAP-Rule" id="MF_01864"/>
    </source>
</evidence>
<keyword evidence="13" id="KW-0819">tRNA processing</keyword>
<keyword evidence="5 13" id="KW-0479">Metal-binding</keyword>
<keyword evidence="3 13" id="KW-0808">Transferase</keyword>
<evidence type="ECO:0000313" key="18">
    <source>
        <dbReference type="Proteomes" id="UP000824094"/>
    </source>
</evidence>
<comment type="subcellular location">
    <subcellularLocation>
        <location evidence="13">Cytoplasm</location>
    </subcellularLocation>
</comment>
<comment type="caution">
    <text evidence="17">The sequence shown here is derived from an EMBL/GenBank/DDBJ whole genome shotgun (WGS) entry which is preliminary data.</text>
</comment>
<dbReference type="InterPro" id="IPR002792">
    <property type="entry name" value="TRAM_dom"/>
</dbReference>
<dbReference type="Gene3D" id="3.40.50.12160">
    <property type="entry name" value="Methylthiotransferase, N-terminal domain"/>
    <property type="match status" value="1"/>
</dbReference>
<feature type="binding site" evidence="13">
    <location>
        <position position="47"/>
    </location>
    <ligand>
        <name>[4Fe-4S] cluster</name>
        <dbReference type="ChEBI" id="CHEBI:49883"/>
        <label>1</label>
    </ligand>
</feature>
<dbReference type="AlphaFoldDB" id="A0A9D1SHC9"/>
<evidence type="ECO:0000259" key="16">
    <source>
        <dbReference type="PROSITE" id="PS51918"/>
    </source>
</evidence>
<feature type="binding site" evidence="13">
    <location>
        <position position="11"/>
    </location>
    <ligand>
        <name>[4Fe-4S] cluster</name>
        <dbReference type="ChEBI" id="CHEBI:49883"/>
        <label>1</label>
    </ligand>
</feature>
<evidence type="ECO:0000259" key="14">
    <source>
        <dbReference type="PROSITE" id="PS50926"/>
    </source>
</evidence>
<dbReference type="PANTHER" id="PTHR43020:SF2">
    <property type="entry name" value="MITOCHONDRIAL TRNA METHYLTHIOTRANSFERASE CDK5RAP1"/>
    <property type="match status" value="1"/>
</dbReference>
<comment type="subunit">
    <text evidence="13">Monomer.</text>
</comment>
<dbReference type="SFLD" id="SFLDS00029">
    <property type="entry name" value="Radical_SAM"/>
    <property type="match status" value="1"/>
</dbReference>
<dbReference type="GO" id="GO:0051539">
    <property type="term" value="F:4 iron, 4 sulfur cluster binding"/>
    <property type="evidence" value="ECO:0007669"/>
    <property type="project" value="UniProtKB-UniRule"/>
</dbReference>
<evidence type="ECO:0000313" key="17">
    <source>
        <dbReference type="EMBL" id="HIU60484.1"/>
    </source>
</evidence>
<dbReference type="SFLD" id="SFLDG01082">
    <property type="entry name" value="B12-binding_domain_containing"/>
    <property type="match status" value="1"/>
</dbReference>
<keyword evidence="4 13" id="KW-0949">S-adenosyl-L-methionine</keyword>
<feature type="binding site" evidence="13">
    <location>
        <position position="162"/>
    </location>
    <ligand>
        <name>[4Fe-4S] cluster</name>
        <dbReference type="ChEBI" id="CHEBI:49883"/>
        <label>2</label>
        <note>4Fe-4S-S-AdoMet</note>
    </ligand>
</feature>
<dbReference type="InterPro" id="IPR023404">
    <property type="entry name" value="rSAM_horseshoe"/>
</dbReference>
<feature type="binding site" evidence="13">
    <location>
        <position position="81"/>
    </location>
    <ligand>
        <name>[4Fe-4S] cluster</name>
        <dbReference type="ChEBI" id="CHEBI:49883"/>
        <label>1</label>
    </ligand>
</feature>
<dbReference type="Proteomes" id="UP000824094">
    <property type="component" value="Unassembled WGS sequence"/>
</dbReference>
<dbReference type="PROSITE" id="PS01278">
    <property type="entry name" value="MTTASE_RADICAL"/>
    <property type="match status" value="1"/>
</dbReference>
<evidence type="ECO:0000256" key="7">
    <source>
        <dbReference type="ARBA" id="ARBA00023014"/>
    </source>
</evidence>
<dbReference type="FunFam" id="3.40.50.12160:FF:000003">
    <property type="entry name" value="CDK5 regulatory subunit-associated protein 1"/>
    <property type="match status" value="1"/>
</dbReference>
<sequence>MNYYYIETFGCQMNVHESEKLAGILENRGLSAVSEASRADVIVFNTCCIRDTAEKKIEGNIGELKALKRSRPDLIIVISGCMTQQKGRAEALKKRFPFIDIILGTNNQYLLGEKIDEVLAKKKKLIAVDPAEKPAIDEDVPVYRTSYPNAWINIMYGCNNFCTYCIVPYVRGRERSRDPEHILTEIRRAVADGYKEITLLGQNVDSYGSDMDSGMNFYKLLQKIAEIDGKFRIRFMTSHPKDLSEEVIKLISEHPNFCNNIHLPVQSGSDAVLKRMNRKYTRGRYLDLIDTIRKYMPDAGITTDIMVGFPGETEQDFKDTIDLVKRVRFQNAFTFVYSPRNGTPAAAMEQIPADIKKARITELVALQNAISDEISLEYLNKTYEVLVEDEENGVCAGRTDSGRLVRFPGERSDIGKFIDVTVTKSKASSLYGEKA</sequence>
<evidence type="ECO:0000256" key="12">
    <source>
        <dbReference type="ARBA" id="ARBA00081141"/>
    </source>
</evidence>
<comment type="function">
    <text evidence="1 13">Catalyzes the methylthiolation of N6-(dimethylallyl)adenosine (i(6)A), leading to the formation of 2-methylthio-N6-(dimethylallyl)adenosine (ms(2)i(6)A) at position 37 in tRNAs that read codons beginning with uridine.</text>
</comment>
<dbReference type="InterPro" id="IPR013848">
    <property type="entry name" value="Methylthiotransferase_N"/>
</dbReference>
<dbReference type="GO" id="GO:0035597">
    <property type="term" value="F:tRNA-2-methylthio-N(6)-dimethylallyladenosine(37) synthase activity"/>
    <property type="evidence" value="ECO:0007669"/>
    <property type="project" value="UniProtKB-EC"/>
</dbReference>
<evidence type="ECO:0000256" key="11">
    <source>
        <dbReference type="ARBA" id="ARBA00080698"/>
    </source>
</evidence>
<evidence type="ECO:0000256" key="6">
    <source>
        <dbReference type="ARBA" id="ARBA00023004"/>
    </source>
</evidence>
<dbReference type="InterPro" id="IPR006463">
    <property type="entry name" value="MiaB_methiolase"/>
</dbReference>
<organism evidence="17 18">
    <name type="scientific">Candidatus Stercoripulliclostridium merdigallinarum</name>
    <dbReference type="NCBI Taxonomy" id="2840951"/>
    <lineage>
        <taxon>Bacteria</taxon>
        <taxon>Bacillati</taxon>
        <taxon>Bacillota</taxon>
        <taxon>Clostridia</taxon>
        <taxon>Eubacteriales</taxon>
        <taxon>Candidatus Stercoripulliclostridium</taxon>
    </lineage>
</organism>
<dbReference type="HAMAP" id="MF_01864">
    <property type="entry name" value="tRNA_metthiotr_MiaB"/>
    <property type="match status" value="1"/>
</dbReference>
<name>A0A9D1SHC9_9FIRM</name>
<evidence type="ECO:0000256" key="10">
    <source>
        <dbReference type="ARBA" id="ARBA00068570"/>
    </source>
</evidence>
<dbReference type="InterPro" id="IPR020612">
    <property type="entry name" value="Methylthiotransferase_CS"/>
</dbReference>
<evidence type="ECO:0000256" key="3">
    <source>
        <dbReference type="ARBA" id="ARBA00022679"/>
    </source>
</evidence>
<evidence type="ECO:0000256" key="2">
    <source>
        <dbReference type="ARBA" id="ARBA00022485"/>
    </source>
</evidence>
<evidence type="ECO:0000256" key="4">
    <source>
        <dbReference type="ARBA" id="ARBA00022691"/>
    </source>
</evidence>
<dbReference type="EMBL" id="DVNF01000111">
    <property type="protein sequence ID" value="HIU60484.1"/>
    <property type="molecule type" value="Genomic_DNA"/>
</dbReference>
<dbReference type="CDD" id="cd01335">
    <property type="entry name" value="Radical_SAM"/>
    <property type="match status" value="1"/>
</dbReference>
<dbReference type="SMART" id="SM00729">
    <property type="entry name" value="Elp3"/>
    <property type="match status" value="1"/>
</dbReference>
<keyword evidence="2 13" id="KW-0004">4Fe-4S</keyword>
<dbReference type="FunFam" id="3.80.30.20:FF:000001">
    <property type="entry name" value="tRNA-2-methylthio-N(6)-dimethylallyladenosine synthase 2"/>
    <property type="match status" value="1"/>
</dbReference>
<dbReference type="NCBIfam" id="TIGR00089">
    <property type="entry name" value="MiaB/RimO family radical SAM methylthiotransferase"/>
    <property type="match status" value="1"/>
</dbReference>
<dbReference type="SUPFAM" id="SSF102114">
    <property type="entry name" value="Radical SAM enzymes"/>
    <property type="match status" value="1"/>
</dbReference>
<feature type="domain" description="MTTase N-terminal" evidence="15">
    <location>
        <begin position="2"/>
        <end position="120"/>
    </location>
</feature>
<feature type="domain" description="Radical SAM core" evidence="16">
    <location>
        <begin position="144"/>
        <end position="373"/>
    </location>
</feature>
<dbReference type="InterPro" id="IPR006638">
    <property type="entry name" value="Elp3/MiaA/NifB-like_rSAM"/>
</dbReference>
<dbReference type="SFLD" id="SFLDG01061">
    <property type="entry name" value="methylthiotransferase"/>
    <property type="match status" value="1"/>
</dbReference>
<keyword evidence="6 13" id="KW-0408">Iron</keyword>
<reference evidence="17" key="2">
    <citation type="journal article" date="2021" name="PeerJ">
        <title>Extensive microbial diversity within the chicken gut microbiome revealed by metagenomics and culture.</title>
        <authorList>
            <person name="Gilroy R."/>
            <person name="Ravi A."/>
            <person name="Getino M."/>
            <person name="Pursley I."/>
            <person name="Horton D.L."/>
            <person name="Alikhan N.F."/>
            <person name="Baker D."/>
            <person name="Gharbi K."/>
            <person name="Hall N."/>
            <person name="Watson M."/>
            <person name="Adriaenssens E.M."/>
            <person name="Foster-Nyarko E."/>
            <person name="Jarju S."/>
            <person name="Secka A."/>
            <person name="Antonio M."/>
            <person name="Oren A."/>
            <person name="Chaudhuri R.R."/>
            <person name="La Ragione R."/>
            <person name="Hildebrand F."/>
            <person name="Pallen M.J."/>
        </authorList>
    </citation>
    <scope>NUCLEOTIDE SEQUENCE</scope>
    <source>
        <strain evidence="17">18911</strain>
    </source>
</reference>
<keyword evidence="13" id="KW-0963">Cytoplasm</keyword>
<dbReference type="NCBIfam" id="TIGR01574">
    <property type="entry name" value="miaB-methiolase"/>
    <property type="match status" value="1"/>
</dbReference>
<feature type="binding site" evidence="13">
    <location>
        <position position="165"/>
    </location>
    <ligand>
        <name>[4Fe-4S] cluster</name>
        <dbReference type="ChEBI" id="CHEBI:49883"/>
        <label>2</label>
        <note>4Fe-4S-S-AdoMet</note>
    </ligand>
</feature>